<reference evidence="1 2" key="1">
    <citation type="submission" date="2023-07" db="EMBL/GenBank/DDBJ databases">
        <authorList>
            <person name="Peeters C."/>
        </authorList>
    </citation>
    <scope>NUCLEOTIDE SEQUENCE [LARGE SCALE GENOMIC DNA]</scope>
    <source>
        <strain evidence="1 2">LMG 7141</strain>
    </source>
</reference>
<comment type="caution">
    <text evidence="1">The sequence shown here is derived from an EMBL/GenBank/DDBJ whole genome shotgun (WGS) entry which is preliminary data.</text>
</comment>
<dbReference type="EMBL" id="CATYWO010000001">
    <property type="protein sequence ID" value="CAJ0778896.1"/>
    <property type="molecule type" value="Genomic_DNA"/>
</dbReference>
<sequence>MKYANEVIEILTSQPHHKFRMYEIMHSMKPDHGKFESMRFGVHRVLRHLCKAGIVSKETAILLKKTHVYQIVTSHHAASHHATTK</sequence>
<evidence type="ECO:0000313" key="2">
    <source>
        <dbReference type="Proteomes" id="UP001189616"/>
    </source>
</evidence>
<accession>A0ABM9J141</accession>
<dbReference type="Proteomes" id="UP001189616">
    <property type="component" value="Unassembled WGS sequence"/>
</dbReference>
<protein>
    <submittedName>
        <fullName evidence="1">Uncharacterized protein</fullName>
    </submittedName>
</protein>
<name>A0ABM9J141_9RALS</name>
<organism evidence="1 2">
    <name type="scientific">Ralstonia condita</name>
    <dbReference type="NCBI Taxonomy" id="3058600"/>
    <lineage>
        <taxon>Bacteria</taxon>
        <taxon>Pseudomonadati</taxon>
        <taxon>Pseudomonadota</taxon>
        <taxon>Betaproteobacteria</taxon>
        <taxon>Burkholderiales</taxon>
        <taxon>Burkholderiaceae</taxon>
        <taxon>Ralstonia</taxon>
    </lineage>
</organism>
<dbReference type="RefSeq" id="WP_182593969.1">
    <property type="nucleotide sequence ID" value="NZ_CATYWO010000001.1"/>
</dbReference>
<evidence type="ECO:0000313" key="1">
    <source>
        <dbReference type="EMBL" id="CAJ0778896.1"/>
    </source>
</evidence>
<proteinExistence type="predicted"/>
<keyword evidence="2" id="KW-1185">Reference proteome</keyword>
<gene>
    <name evidence="1" type="ORF">LMG7141_00814</name>
</gene>